<dbReference type="Proteomes" id="UP000257109">
    <property type="component" value="Unassembled WGS sequence"/>
</dbReference>
<dbReference type="AlphaFoldDB" id="A0A371FTJ0"/>
<comment type="caution">
    <text evidence="2">The sequence shown here is derived from an EMBL/GenBank/DDBJ whole genome shotgun (WGS) entry which is preliminary data.</text>
</comment>
<dbReference type="EMBL" id="QJKJ01007871">
    <property type="protein sequence ID" value="RDX81628.1"/>
    <property type="molecule type" value="Genomic_DNA"/>
</dbReference>
<dbReference type="OrthoDB" id="1738684at2759"/>
<organism evidence="2 3">
    <name type="scientific">Mucuna pruriens</name>
    <name type="common">Velvet bean</name>
    <name type="synonym">Dolichos pruriens</name>
    <dbReference type="NCBI Taxonomy" id="157652"/>
    <lineage>
        <taxon>Eukaryota</taxon>
        <taxon>Viridiplantae</taxon>
        <taxon>Streptophyta</taxon>
        <taxon>Embryophyta</taxon>
        <taxon>Tracheophyta</taxon>
        <taxon>Spermatophyta</taxon>
        <taxon>Magnoliopsida</taxon>
        <taxon>eudicotyledons</taxon>
        <taxon>Gunneridae</taxon>
        <taxon>Pentapetalae</taxon>
        <taxon>rosids</taxon>
        <taxon>fabids</taxon>
        <taxon>Fabales</taxon>
        <taxon>Fabaceae</taxon>
        <taxon>Papilionoideae</taxon>
        <taxon>50 kb inversion clade</taxon>
        <taxon>NPAAA clade</taxon>
        <taxon>indigoferoid/millettioid clade</taxon>
        <taxon>Phaseoleae</taxon>
        <taxon>Mucuna</taxon>
    </lineage>
</organism>
<keyword evidence="3" id="KW-1185">Reference proteome</keyword>
<dbReference type="Pfam" id="PF07727">
    <property type="entry name" value="RVT_2"/>
    <property type="match status" value="2"/>
</dbReference>
<evidence type="ECO:0000259" key="1">
    <source>
        <dbReference type="Pfam" id="PF07727"/>
    </source>
</evidence>
<dbReference type="InterPro" id="IPR013103">
    <property type="entry name" value="RVT_2"/>
</dbReference>
<feature type="domain" description="Reverse transcriptase Ty1/copia-type" evidence="1">
    <location>
        <begin position="14"/>
        <end position="92"/>
    </location>
</feature>
<evidence type="ECO:0000313" key="2">
    <source>
        <dbReference type="EMBL" id="RDX81628.1"/>
    </source>
</evidence>
<dbReference type="InterPro" id="IPR043502">
    <property type="entry name" value="DNA/RNA_pol_sf"/>
</dbReference>
<feature type="domain" description="Reverse transcriptase Ty1/copia-type" evidence="1">
    <location>
        <begin position="109"/>
        <end position="183"/>
    </location>
</feature>
<sequence length="193" mass="22430">MGHRDLTRRKGIIFTVKHKLDGTIGRYKTRLFSHCFTQTYGVDYQETFAHVAKLNTIRVLLSLVANFDWSLQQYDVKNVFLHNNLSEEIYIACHIDTTSLVIRVWRITIFIIYVDDMIVIGNDIDEMDKLKTYLAFEFDMKDHGGIEVVRSKQGIFMSQQKYDLDLLNKTGTLGCQPIDTPIEQNYGLEELPN</sequence>
<name>A0A371FTJ0_MUCPR</name>
<evidence type="ECO:0000313" key="3">
    <source>
        <dbReference type="Proteomes" id="UP000257109"/>
    </source>
</evidence>
<dbReference type="PANTHER" id="PTHR43383">
    <property type="entry name" value="NODULIN 6"/>
    <property type="match status" value="1"/>
</dbReference>
<feature type="non-terminal residue" evidence="2">
    <location>
        <position position="1"/>
    </location>
</feature>
<reference evidence="2" key="1">
    <citation type="submission" date="2018-05" db="EMBL/GenBank/DDBJ databases">
        <title>Draft genome of Mucuna pruriens seed.</title>
        <authorList>
            <person name="Nnadi N.E."/>
            <person name="Vos R."/>
            <person name="Hasami M.H."/>
            <person name="Devisetty U.K."/>
            <person name="Aguiy J.C."/>
        </authorList>
    </citation>
    <scope>NUCLEOTIDE SEQUENCE [LARGE SCALE GENOMIC DNA]</scope>
    <source>
        <strain evidence="2">JCA_2017</strain>
    </source>
</reference>
<dbReference type="PANTHER" id="PTHR43383:SF2">
    <property type="entry name" value="AMIDOHYDROLASE 2 FAMILY PROTEIN"/>
    <property type="match status" value="1"/>
</dbReference>
<dbReference type="SUPFAM" id="SSF56672">
    <property type="entry name" value="DNA/RNA polymerases"/>
    <property type="match status" value="1"/>
</dbReference>
<accession>A0A371FTJ0</accession>
<protein>
    <recommendedName>
        <fullName evidence="1">Reverse transcriptase Ty1/copia-type domain-containing protein</fullName>
    </recommendedName>
</protein>
<proteinExistence type="predicted"/>
<dbReference type="STRING" id="157652.A0A371FTJ0"/>
<gene>
    <name evidence="2" type="ORF">CR513_37671</name>
</gene>